<gene>
    <name evidence="3" type="ORF">GOB81_13490</name>
</gene>
<dbReference type="PANTHER" id="PTHR30535">
    <property type="entry name" value="VITAMIN B12-BINDING PROTEIN"/>
    <property type="match status" value="1"/>
</dbReference>
<keyword evidence="4" id="KW-1185">Reference proteome</keyword>
<dbReference type="PANTHER" id="PTHR30535:SF34">
    <property type="entry name" value="MOLYBDATE-BINDING PROTEIN MOLA"/>
    <property type="match status" value="1"/>
</dbReference>
<name>A0ABX0K2Y4_9PROT</name>
<dbReference type="InterPro" id="IPR050902">
    <property type="entry name" value="ABC_Transporter_SBP"/>
</dbReference>
<accession>A0ABX0K2Y4</accession>
<dbReference type="RefSeq" id="WP_173570955.1">
    <property type="nucleotide sequence ID" value="NZ_WOSY01000015.1"/>
</dbReference>
<reference evidence="3 4" key="1">
    <citation type="journal article" date="2020" name="Int. J. Syst. Evol. Microbiol.">
        <title>Novel acetic acid bacteria from cider fermentations: Acetobacter conturbans sp. nov. and Acetobacter fallax sp. nov.</title>
        <authorList>
            <person name="Sombolestani A.S."/>
            <person name="Cleenwerck I."/>
            <person name="Cnockaert M."/>
            <person name="Borremans W."/>
            <person name="Wieme A.D."/>
            <person name="De Vuyst L."/>
            <person name="Vandamme P."/>
        </authorList>
    </citation>
    <scope>NUCLEOTIDE SEQUENCE [LARGE SCALE GENOMIC DNA]</scope>
    <source>
        <strain evidence="3 4">LMG 1627</strain>
    </source>
</reference>
<evidence type="ECO:0000313" key="3">
    <source>
        <dbReference type="EMBL" id="NHN89625.1"/>
    </source>
</evidence>
<evidence type="ECO:0000259" key="2">
    <source>
        <dbReference type="PROSITE" id="PS50983"/>
    </source>
</evidence>
<feature type="domain" description="Fe/B12 periplasmic-binding" evidence="2">
    <location>
        <begin position="24"/>
        <end position="277"/>
    </location>
</feature>
<evidence type="ECO:0000313" key="4">
    <source>
        <dbReference type="Proteomes" id="UP000631653"/>
    </source>
</evidence>
<dbReference type="EMBL" id="WOSY01000015">
    <property type="protein sequence ID" value="NHN89625.1"/>
    <property type="molecule type" value="Genomic_DNA"/>
</dbReference>
<dbReference type="PROSITE" id="PS50983">
    <property type="entry name" value="FE_B12_PBP"/>
    <property type="match status" value="1"/>
</dbReference>
<keyword evidence="1" id="KW-0732">Signal</keyword>
<feature type="chain" id="PRO_5045263725" evidence="1">
    <location>
        <begin position="23"/>
        <end position="280"/>
    </location>
</feature>
<sequence length="280" mass="29551">MSVLRTALALVVALLLSGPAHAARIASLNLCTDQLALLLADRSDIIGLSPLARDCTESALCEQARDVPVLQATGETVLAAHPDVVLGGRFTARLAIRAAKEVGAQVLTLAPVPSLADIPRQIRQVARLVGHPERGEQLIAAFNARLAELSLERRETDPVAVVYEANGFVVHKGSLADDVLAHAGLRNFSTLAGTPSTGGQVAMELLLVYHPDLLVRDFSGPGRSLAQAMLSNPALLATFPPPHVVDVPARLWLCGLPQTLDALAILRSARDTLVKKDAAP</sequence>
<dbReference type="InterPro" id="IPR002491">
    <property type="entry name" value="ABC_transptr_periplasmic_BD"/>
</dbReference>
<dbReference type="Pfam" id="PF01497">
    <property type="entry name" value="Peripla_BP_2"/>
    <property type="match status" value="1"/>
</dbReference>
<dbReference type="SUPFAM" id="SSF53807">
    <property type="entry name" value="Helical backbone' metal receptor"/>
    <property type="match status" value="1"/>
</dbReference>
<dbReference type="Gene3D" id="3.40.50.1980">
    <property type="entry name" value="Nitrogenase molybdenum iron protein domain"/>
    <property type="match status" value="2"/>
</dbReference>
<proteinExistence type="predicted"/>
<dbReference type="Proteomes" id="UP000631653">
    <property type="component" value="Unassembled WGS sequence"/>
</dbReference>
<comment type="caution">
    <text evidence="3">The sequence shown here is derived from an EMBL/GenBank/DDBJ whole genome shotgun (WGS) entry which is preliminary data.</text>
</comment>
<protein>
    <submittedName>
        <fullName evidence="3">ABC transporter substrate-binding protein</fullName>
    </submittedName>
</protein>
<organism evidence="3 4">
    <name type="scientific">Acetobacter conturbans</name>
    <dbReference type="NCBI Taxonomy" id="1737472"/>
    <lineage>
        <taxon>Bacteria</taxon>
        <taxon>Pseudomonadati</taxon>
        <taxon>Pseudomonadota</taxon>
        <taxon>Alphaproteobacteria</taxon>
        <taxon>Acetobacterales</taxon>
        <taxon>Acetobacteraceae</taxon>
        <taxon>Acetobacter</taxon>
    </lineage>
</organism>
<evidence type="ECO:0000256" key="1">
    <source>
        <dbReference type="SAM" id="SignalP"/>
    </source>
</evidence>
<feature type="signal peptide" evidence="1">
    <location>
        <begin position="1"/>
        <end position="22"/>
    </location>
</feature>